<feature type="signal peptide" evidence="5">
    <location>
        <begin position="1"/>
        <end position="36"/>
    </location>
</feature>
<dbReference type="SMART" id="SM00082">
    <property type="entry name" value="LRRCT"/>
    <property type="match status" value="1"/>
</dbReference>
<keyword evidence="8" id="KW-1185">Reference proteome</keyword>
<evidence type="ECO:0000256" key="1">
    <source>
        <dbReference type="ARBA" id="ARBA00022614"/>
    </source>
</evidence>
<dbReference type="InterPro" id="IPR001611">
    <property type="entry name" value="Leu-rich_rpt"/>
</dbReference>
<dbReference type="InterPro" id="IPR000483">
    <property type="entry name" value="Cys-rich_flank_reg_C"/>
</dbReference>
<feature type="chain" id="PRO_5008131647" evidence="5">
    <location>
        <begin position="37"/>
        <end position="1157"/>
    </location>
</feature>
<evidence type="ECO:0000259" key="6">
    <source>
        <dbReference type="SMART" id="SM00082"/>
    </source>
</evidence>
<organism evidence="7 8">
    <name type="scientific">Anopheles epiroticus</name>
    <dbReference type="NCBI Taxonomy" id="199890"/>
    <lineage>
        <taxon>Eukaryota</taxon>
        <taxon>Metazoa</taxon>
        <taxon>Ecdysozoa</taxon>
        <taxon>Arthropoda</taxon>
        <taxon>Hexapoda</taxon>
        <taxon>Insecta</taxon>
        <taxon>Pterygota</taxon>
        <taxon>Neoptera</taxon>
        <taxon>Endopterygota</taxon>
        <taxon>Diptera</taxon>
        <taxon>Nematocera</taxon>
        <taxon>Culicoidea</taxon>
        <taxon>Culicidae</taxon>
        <taxon>Anophelinae</taxon>
        <taxon>Anopheles</taxon>
    </lineage>
</organism>
<evidence type="ECO:0000313" key="8">
    <source>
        <dbReference type="Proteomes" id="UP000075885"/>
    </source>
</evidence>
<feature type="domain" description="LRRCT" evidence="6">
    <location>
        <begin position="941"/>
        <end position="993"/>
    </location>
</feature>
<dbReference type="Proteomes" id="UP000075885">
    <property type="component" value="Unassembled WGS sequence"/>
</dbReference>
<dbReference type="PANTHER" id="PTHR45842:SF12">
    <property type="entry name" value="KEKKON 5, ISOFORM A"/>
    <property type="match status" value="1"/>
</dbReference>
<keyword evidence="3" id="KW-0677">Repeat</keyword>
<name>A0A182PPL4_9DIPT</name>
<evidence type="ECO:0000256" key="2">
    <source>
        <dbReference type="ARBA" id="ARBA00022729"/>
    </source>
</evidence>
<dbReference type="SMART" id="SM00364">
    <property type="entry name" value="LRR_BAC"/>
    <property type="match status" value="6"/>
</dbReference>
<dbReference type="SUPFAM" id="SSF52058">
    <property type="entry name" value="L domain-like"/>
    <property type="match status" value="2"/>
</dbReference>
<dbReference type="Pfam" id="PF13855">
    <property type="entry name" value="LRR_8"/>
    <property type="match status" value="7"/>
</dbReference>
<evidence type="ECO:0000313" key="7">
    <source>
        <dbReference type="EnsemblMetazoa" id="AEPI008893-PA"/>
    </source>
</evidence>
<dbReference type="STRING" id="199890.A0A182PPL4"/>
<reference evidence="7" key="2">
    <citation type="submission" date="2020-05" db="UniProtKB">
        <authorList>
            <consortium name="EnsemblMetazoa"/>
        </authorList>
    </citation>
    <scope>IDENTIFICATION</scope>
    <source>
        <strain evidence="7">Epiroticus2</strain>
    </source>
</reference>
<dbReference type="VEuPathDB" id="VectorBase:AEPI008893"/>
<protein>
    <submittedName>
        <fullName evidence="7">LRRCT domain-containing protein</fullName>
    </submittedName>
</protein>
<reference evidence="8" key="1">
    <citation type="submission" date="2013-03" db="EMBL/GenBank/DDBJ databases">
        <title>The Genome Sequence of Anopheles epiroticus epiroticus2.</title>
        <authorList>
            <consortium name="The Broad Institute Genomics Platform"/>
            <person name="Neafsey D.E."/>
            <person name="Howell P."/>
            <person name="Walker B."/>
            <person name="Young S.K."/>
            <person name="Zeng Q."/>
            <person name="Gargeya S."/>
            <person name="Fitzgerald M."/>
            <person name="Haas B."/>
            <person name="Abouelleil A."/>
            <person name="Allen A.W."/>
            <person name="Alvarado L."/>
            <person name="Arachchi H.M."/>
            <person name="Berlin A.M."/>
            <person name="Chapman S.B."/>
            <person name="Gainer-Dewar J."/>
            <person name="Goldberg J."/>
            <person name="Griggs A."/>
            <person name="Gujja S."/>
            <person name="Hansen M."/>
            <person name="Howarth C."/>
            <person name="Imamovic A."/>
            <person name="Ireland A."/>
            <person name="Larimer J."/>
            <person name="McCowan C."/>
            <person name="Murphy C."/>
            <person name="Pearson M."/>
            <person name="Poon T.W."/>
            <person name="Priest M."/>
            <person name="Roberts A."/>
            <person name="Saif S."/>
            <person name="Shea T."/>
            <person name="Sisk P."/>
            <person name="Sykes S."/>
            <person name="Wortman J."/>
            <person name="Nusbaum C."/>
            <person name="Birren B."/>
        </authorList>
    </citation>
    <scope>NUCLEOTIDE SEQUENCE [LARGE SCALE GENOMIC DNA]</scope>
    <source>
        <strain evidence="8">Epiroticus2</strain>
    </source>
</reference>
<sequence>MKQKRGSRSGLANGLGLIVVLSVGWLLALYPSGAHAEYIPPGPKYKCPENPFHSEGPFRWSLFNKKKKTVKLSKSNLIIKQSLKILSIFSRIKLIYPCICTHGTDDGVFIQCENSNLASLSVAFINLASMNIPIVQLRLQRCKIKNLFGTLLHRLPVKHLHITDTPLISIADHAFYGINDTLQELHLVRTEVPQFPTDALKILGLLKVLNIDGHKIEMLPKGSFAGAQYEGSLEKLHLVNGPLGDLAADIFGSLKKVKTLDLHGNQLVTLKKGQFKGMREVEVLDLSYNNLTKLDASHVSDLTKMTWCNVSNNALTEITRGTFARNTVLRVVNMAANAIRKIDANTFRGMRFLRRLYLSDNMISDVGRGTFGSVTRIGTIDLARNRIKKVDFQMFFQLNYVELIDLAENEITEIQKDAFKDLYLTHINISHNRLETIEPKSFINCANMTVLDLSHNLIRAIPRTAFDETTYATEWIMTHNLLTNMTQLPLSNMTGLKILNVSYNNLVEIPKNTFPKLYELHTIDVSHNNISHIYNAVFQNLLSLRNLNLSYNALEKIGPSTFGTLPTLLELDLSYNRLRDITRGALAKTTGLRFLHMQYNKLEKVFQIPISLNELNLSHNEIAEIPEKTWPTMNSLLGLDLNHNRLGNNLVRGSFAGLLTLQRLHLESNGITVVPKDSFSDLGTMQYVYLAHNNITELPKGAFGSLPILFELQLTDNGLESVADRAFDGLLQLLTLNMSRNVLRSVPNGAFHGLVSLRRLDLSHNLLTTIDNKTHGLLEDCLSLEELNLSHNRVSFVTRKTFPSDPYIPYRLRSVDLSYNTMSIVTGDLKVGTGTVHHLNLSHNNIKEIRPNVLGNLTSLRTLDLSYNELTKLDSEVFRMPANFTTLLLHHNKLSNASYDSLLKLHNLTMLDLRSNDLSRFEPELVKRMKVSNLTVALGGNPLLCDCYMRPLFHHLRLLPSVGETYRELECAAPNALAGERLYNVTDELLACVPAVEDDAFRPLPDLRFREIAYFRGQLVVNWYVAATSDVADFYVYIRDRANRIIVEKTVAYSSRSLAIEGSDIQPQGDPQLELCVLAKSSDGAINFLDTQCVPLPTDLEAVKQQYNAQYNYKYPLNLAKASARSRASSDKRRAASSTIPLLLLLLSSFACTRRTF</sequence>
<dbReference type="FunFam" id="3.80.10.10:FF:001164">
    <property type="entry name" value="GH01279p"/>
    <property type="match status" value="2"/>
</dbReference>
<dbReference type="SMART" id="SM00368">
    <property type="entry name" value="LRR_RI"/>
    <property type="match status" value="5"/>
</dbReference>
<proteinExistence type="predicted"/>
<dbReference type="InterPro" id="IPR050467">
    <property type="entry name" value="LRFN"/>
</dbReference>
<dbReference type="GO" id="GO:0071944">
    <property type="term" value="C:cell periphery"/>
    <property type="evidence" value="ECO:0007669"/>
    <property type="project" value="UniProtKB-ARBA"/>
</dbReference>
<dbReference type="SMART" id="SM00365">
    <property type="entry name" value="LRR_SD22"/>
    <property type="match status" value="5"/>
</dbReference>
<dbReference type="AlphaFoldDB" id="A0A182PPL4"/>
<dbReference type="PROSITE" id="PS51450">
    <property type="entry name" value="LRR"/>
    <property type="match status" value="5"/>
</dbReference>
<dbReference type="SUPFAM" id="SSF52047">
    <property type="entry name" value="RNI-like"/>
    <property type="match status" value="1"/>
</dbReference>
<dbReference type="PANTHER" id="PTHR45842">
    <property type="entry name" value="SYNAPTIC ADHESION-LIKE MOLECULE SALM"/>
    <property type="match status" value="1"/>
</dbReference>
<dbReference type="SMART" id="SM00369">
    <property type="entry name" value="LRR_TYP"/>
    <property type="match status" value="24"/>
</dbReference>
<keyword evidence="4" id="KW-0325">Glycoprotein</keyword>
<dbReference type="InterPro" id="IPR003591">
    <property type="entry name" value="Leu-rich_rpt_typical-subtyp"/>
</dbReference>
<evidence type="ECO:0000256" key="5">
    <source>
        <dbReference type="SAM" id="SignalP"/>
    </source>
</evidence>
<keyword evidence="1" id="KW-0433">Leucine-rich repeat</keyword>
<evidence type="ECO:0000256" key="4">
    <source>
        <dbReference type="ARBA" id="ARBA00023180"/>
    </source>
</evidence>
<evidence type="ECO:0000256" key="3">
    <source>
        <dbReference type="ARBA" id="ARBA00022737"/>
    </source>
</evidence>
<dbReference type="PRINTS" id="PR00019">
    <property type="entry name" value="LEURICHRPT"/>
</dbReference>
<accession>A0A182PPL4</accession>
<dbReference type="Gene3D" id="3.80.10.10">
    <property type="entry name" value="Ribonuclease Inhibitor"/>
    <property type="match status" value="5"/>
</dbReference>
<dbReference type="EnsemblMetazoa" id="AEPI008893-RA">
    <property type="protein sequence ID" value="AEPI008893-PA"/>
    <property type="gene ID" value="AEPI008893"/>
</dbReference>
<dbReference type="GO" id="GO:0016020">
    <property type="term" value="C:membrane"/>
    <property type="evidence" value="ECO:0007669"/>
    <property type="project" value="UniProtKB-SubCell"/>
</dbReference>
<keyword evidence="2 5" id="KW-0732">Signal</keyword>
<dbReference type="InterPro" id="IPR032675">
    <property type="entry name" value="LRR_dom_sf"/>
</dbReference>